<reference evidence="1 2" key="1">
    <citation type="submission" date="2021-06" db="EMBL/GenBank/DDBJ databases">
        <authorList>
            <person name="Kallberg Y."/>
            <person name="Tangrot J."/>
            <person name="Rosling A."/>
        </authorList>
    </citation>
    <scope>NUCLEOTIDE SEQUENCE [LARGE SCALE GENOMIC DNA]</scope>
    <source>
        <strain evidence="1 2">120-4 pot B 10/14</strain>
    </source>
</reference>
<dbReference type="EMBL" id="CAJVQB010170090">
    <property type="protein sequence ID" value="CAG8857366.1"/>
    <property type="molecule type" value="Genomic_DNA"/>
</dbReference>
<evidence type="ECO:0000313" key="1">
    <source>
        <dbReference type="EMBL" id="CAG8857366.1"/>
    </source>
</evidence>
<feature type="non-terminal residue" evidence="1">
    <location>
        <position position="1"/>
    </location>
</feature>
<evidence type="ECO:0000313" key="2">
    <source>
        <dbReference type="Proteomes" id="UP000789901"/>
    </source>
</evidence>
<accession>A0ABN7XSS2</accession>
<dbReference type="Proteomes" id="UP000789901">
    <property type="component" value="Unassembled WGS sequence"/>
</dbReference>
<name>A0ABN7XSS2_GIGMA</name>
<proteinExistence type="predicted"/>
<feature type="non-terminal residue" evidence="1">
    <location>
        <position position="52"/>
    </location>
</feature>
<organism evidence="1 2">
    <name type="scientific">Gigaspora margarita</name>
    <dbReference type="NCBI Taxonomy" id="4874"/>
    <lineage>
        <taxon>Eukaryota</taxon>
        <taxon>Fungi</taxon>
        <taxon>Fungi incertae sedis</taxon>
        <taxon>Mucoromycota</taxon>
        <taxon>Glomeromycotina</taxon>
        <taxon>Glomeromycetes</taxon>
        <taxon>Diversisporales</taxon>
        <taxon>Gigasporaceae</taxon>
        <taxon>Gigaspora</taxon>
    </lineage>
</organism>
<keyword evidence="2" id="KW-1185">Reference proteome</keyword>
<gene>
    <name evidence="1" type="ORF">GMARGA_LOCUS46187</name>
</gene>
<sequence>ILDVRLRVLVQILLGTIMLAQWCNTIVKDGFLLLTSLNCMQPVGREYRFPIV</sequence>
<protein>
    <submittedName>
        <fullName evidence="1">25038_t:CDS:1</fullName>
    </submittedName>
</protein>
<comment type="caution">
    <text evidence="1">The sequence shown here is derived from an EMBL/GenBank/DDBJ whole genome shotgun (WGS) entry which is preliminary data.</text>
</comment>